<reference evidence="1" key="1">
    <citation type="journal article" date="2020" name="Phytopathology">
        <title>Genome sequence of the chestnut blight fungus Cryphonectria parasitica EP155: A fundamental resource for an archetypical invasive plant pathogen.</title>
        <authorList>
            <person name="Crouch J.A."/>
            <person name="Dawe A."/>
            <person name="Aerts A."/>
            <person name="Barry K."/>
            <person name="Churchill A.C.L."/>
            <person name="Grimwood J."/>
            <person name="Hillman B."/>
            <person name="Milgroom M.G."/>
            <person name="Pangilinan J."/>
            <person name="Smith M."/>
            <person name="Salamov A."/>
            <person name="Schmutz J."/>
            <person name="Yadav J."/>
            <person name="Grigoriev I.V."/>
            <person name="Nuss D."/>
        </authorList>
    </citation>
    <scope>NUCLEOTIDE SEQUENCE</scope>
    <source>
        <strain evidence="1">EP155</strain>
    </source>
</reference>
<dbReference type="OrthoDB" id="3922785at2759"/>
<keyword evidence="2" id="KW-1185">Reference proteome</keyword>
<feature type="non-terminal residue" evidence="1">
    <location>
        <position position="268"/>
    </location>
</feature>
<protein>
    <submittedName>
        <fullName evidence="1">Uncharacterized protein</fullName>
    </submittedName>
</protein>
<dbReference type="EMBL" id="MU032348">
    <property type="protein sequence ID" value="KAF3764094.1"/>
    <property type="molecule type" value="Genomic_DNA"/>
</dbReference>
<evidence type="ECO:0000313" key="2">
    <source>
        <dbReference type="Proteomes" id="UP000803844"/>
    </source>
</evidence>
<dbReference type="RefSeq" id="XP_040775055.1">
    <property type="nucleotide sequence ID" value="XM_040917269.1"/>
</dbReference>
<organism evidence="1 2">
    <name type="scientific">Cryphonectria parasitica (strain ATCC 38755 / EP155)</name>
    <dbReference type="NCBI Taxonomy" id="660469"/>
    <lineage>
        <taxon>Eukaryota</taxon>
        <taxon>Fungi</taxon>
        <taxon>Dikarya</taxon>
        <taxon>Ascomycota</taxon>
        <taxon>Pezizomycotina</taxon>
        <taxon>Sordariomycetes</taxon>
        <taxon>Sordariomycetidae</taxon>
        <taxon>Diaporthales</taxon>
        <taxon>Cryphonectriaceae</taxon>
        <taxon>Cryphonectria-Endothia species complex</taxon>
        <taxon>Cryphonectria</taxon>
    </lineage>
</organism>
<comment type="caution">
    <text evidence="1">The sequence shown here is derived from an EMBL/GenBank/DDBJ whole genome shotgun (WGS) entry which is preliminary data.</text>
</comment>
<dbReference type="Proteomes" id="UP000803844">
    <property type="component" value="Unassembled WGS sequence"/>
</dbReference>
<dbReference type="AlphaFoldDB" id="A0A9P4XZB0"/>
<evidence type="ECO:0000313" key="1">
    <source>
        <dbReference type="EMBL" id="KAF3764094.1"/>
    </source>
</evidence>
<accession>A0A9P4XZB0</accession>
<sequence length="268" mass="30238">MSSNHASIGSRTLGKMVIDCEFLFKKSLWGVLGDKEYPAGIIYLNLNFGPPKGCRVKSATITITLDDTDPSVSHLKYGRNLHRTGCPVQITSWYGPRELGGQMKTVDTQATKEFVPEINVLGSGGGGVGFKSKKYFQHQARWSFNGQLLPGKDTWVYKTLRWDLSENELERQSFRSNTIRTAFAFEHSGQPFFMKVDIDGKLEGWNQQVRSKFKFGASNTKSSSITTLLDFEDYTRYKKSLDTLARSLPRDMEMANLEEIPVEVPDVI</sequence>
<dbReference type="GeneID" id="63834398"/>
<name>A0A9P4XZB0_CRYP1</name>
<proteinExistence type="predicted"/>
<gene>
    <name evidence="1" type="ORF">M406DRAFT_259002</name>
</gene>